<evidence type="ECO:0000313" key="2">
    <source>
        <dbReference type="EMBL" id="TFU03525.1"/>
    </source>
</evidence>
<proteinExistence type="predicted"/>
<dbReference type="RefSeq" id="WP_135246117.1">
    <property type="nucleotide sequence ID" value="NZ_SIHO01000002.1"/>
</dbReference>
<dbReference type="InterPro" id="IPR037401">
    <property type="entry name" value="SnoaL-like"/>
</dbReference>
<feature type="domain" description="SnoaL-like" evidence="1">
    <location>
        <begin position="9"/>
        <end position="106"/>
    </location>
</feature>
<dbReference type="InterPro" id="IPR032710">
    <property type="entry name" value="NTF2-like_dom_sf"/>
</dbReference>
<evidence type="ECO:0000259" key="1">
    <source>
        <dbReference type="Pfam" id="PF12680"/>
    </source>
</evidence>
<sequence length="122" mass="13378">MDIEAFNADWLAAWSAKDVERLLTFYTEDCVYRDPQTAAGITGHAALRAYLTGLFGATPPMTYTPDETWPMAGGYCGRWYCAVDAASDVPILRGFDLVILRGDRIALNEVYVHELVAPATAA</sequence>
<name>A0A4Y9EN77_9SPHN</name>
<dbReference type="CDD" id="cd00531">
    <property type="entry name" value="NTF2_like"/>
    <property type="match status" value="1"/>
</dbReference>
<dbReference type="Proteomes" id="UP000297737">
    <property type="component" value="Unassembled WGS sequence"/>
</dbReference>
<dbReference type="Pfam" id="PF12680">
    <property type="entry name" value="SnoaL_2"/>
    <property type="match status" value="1"/>
</dbReference>
<protein>
    <submittedName>
        <fullName evidence="2">Nuclear transport factor 2 family protein</fullName>
    </submittedName>
</protein>
<dbReference type="EMBL" id="SIHO01000002">
    <property type="protein sequence ID" value="TFU03525.1"/>
    <property type="molecule type" value="Genomic_DNA"/>
</dbReference>
<reference evidence="2 3" key="1">
    <citation type="submission" date="2019-02" db="EMBL/GenBank/DDBJ databases">
        <title>Polymorphobacter sp. isolated from the lake at the Tibet of China.</title>
        <authorList>
            <person name="Li A."/>
        </authorList>
    </citation>
    <scope>NUCLEOTIDE SEQUENCE [LARGE SCALE GENOMIC DNA]</scope>
    <source>
        <strain evidence="2 3">DJ1R-1</strain>
    </source>
</reference>
<keyword evidence="3" id="KW-1185">Reference proteome</keyword>
<organism evidence="2 3">
    <name type="scientific">Glacieibacterium arshaanense</name>
    <dbReference type="NCBI Taxonomy" id="2511025"/>
    <lineage>
        <taxon>Bacteria</taxon>
        <taxon>Pseudomonadati</taxon>
        <taxon>Pseudomonadota</taxon>
        <taxon>Alphaproteobacteria</taxon>
        <taxon>Sphingomonadales</taxon>
        <taxon>Sphingosinicellaceae</taxon>
        <taxon>Glacieibacterium</taxon>
    </lineage>
</organism>
<gene>
    <name evidence="2" type="ORF">EUV02_10195</name>
</gene>
<accession>A0A4Y9EN77</accession>
<dbReference type="OrthoDB" id="333383at2"/>
<dbReference type="Gene3D" id="3.10.450.50">
    <property type="match status" value="1"/>
</dbReference>
<dbReference type="SUPFAM" id="SSF54427">
    <property type="entry name" value="NTF2-like"/>
    <property type="match status" value="1"/>
</dbReference>
<comment type="caution">
    <text evidence="2">The sequence shown here is derived from an EMBL/GenBank/DDBJ whole genome shotgun (WGS) entry which is preliminary data.</text>
</comment>
<dbReference type="AlphaFoldDB" id="A0A4Y9EN77"/>
<evidence type="ECO:0000313" key="3">
    <source>
        <dbReference type="Proteomes" id="UP000297737"/>
    </source>
</evidence>